<organism evidence="1 2">
    <name type="scientific">Jiella flava</name>
    <dbReference type="NCBI Taxonomy" id="2816857"/>
    <lineage>
        <taxon>Bacteria</taxon>
        <taxon>Pseudomonadati</taxon>
        <taxon>Pseudomonadota</taxon>
        <taxon>Alphaproteobacteria</taxon>
        <taxon>Hyphomicrobiales</taxon>
        <taxon>Aurantimonadaceae</taxon>
        <taxon>Jiella</taxon>
    </lineage>
</organism>
<accession>A0A939G3V5</accession>
<sequence length="147" mass="16303">MSDFAEDELPDDIYDQIKVLSERGNVMLEAGDADGAIAVWHEALGMLPSPQKRWEAWVWLNASLGEAYRDKGDLQRALACFQAAAAGADGHMNPFVLISLGATLYDLGRTDESTDPLLRAFMLEGREIFDEYGGPYLDHLRQKGLID</sequence>
<proteinExistence type="predicted"/>
<protein>
    <recommendedName>
        <fullName evidence="3">Tetratricopeptide repeat protein</fullName>
    </recommendedName>
</protein>
<dbReference type="Gene3D" id="1.25.40.10">
    <property type="entry name" value="Tetratricopeptide repeat domain"/>
    <property type="match status" value="1"/>
</dbReference>
<dbReference type="EMBL" id="JAFMPP010000036">
    <property type="protein sequence ID" value="MBO0664589.1"/>
    <property type="molecule type" value="Genomic_DNA"/>
</dbReference>
<evidence type="ECO:0000313" key="1">
    <source>
        <dbReference type="EMBL" id="MBO0664589.1"/>
    </source>
</evidence>
<name>A0A939G3V5_9HYPH</name>
<dbReference type="AlphaFoldDB" id="A0A939G3V5"/>
<dbReference type="InterPro" id="IPR011990">
    <property type="entry name" value="TPR-like_helical_dom_sf"/>
</dbReference>
<keyword evidence="2" id="KW-1185">Reference proteome</keyword>
<evidence type="ECO:0008006" key="3">
    <source>
        <dbReference type="Google" id="ProtNLM"/>
    </source>
</evidence>
<dbReference type="RefSeq" id="WP_207259504.1">
    <property type="nucleotide sequence ID" value="NZ_JAFMPP010000036.1"/>
</dbReference>
<dbReference type="SUPFAM" id="SSF48452">
    <property type="entry name" value="TPR-like"/>
    <property type="match status" value="1"/>
</dbReference>
<dbReference type="Proteomes" id="UP000664122">
    <property type="component" value="Unassembled WGS sequence"/>
</dbReference>
<evidence type="ECO:0000313" key="2">
    <source>
        <dbReference type="Proteomes" id="UP000664122"/>
    </source>
</evidence>
<reference evidence="1" key="1">
    <citation type="submission" date="2021-03" db="EMBL/GenBank/DDBJ databases">
        <title>Whole genome sequence of Jiella sp. CQZ9-1.</title>
        <authorList>
            <person name="Tuo L."/>
        </authorList>
    </citation>
    <scope>NUCLEOTIDE SEQUENCE</scope>
    <source>
        <strain evidence="1">CQZ9-1</strain>
    </source>
</reference>
<comment type="caution">
    <text evidence="1">The sequence shown here is derived from an EMBL/GenBank/DDBJ whole genome shotgun (WGS) entry which is preliminary data.</text>
</comment>
<gene>
    <name evidence="1" type="ORF">J1C48_18665</name>
</gene>